<dbReference type="InterPro" id="IPR038490">
    <property type="entry name" value="Gingipain_propep_sf"/>
</dbReference>
<dbReference type="PANTHER" id="PTHR21419:SF23">
    <property type="entry name" value="PROTEIN DEFECTIVE IN EXINE FORMATION 1"/>
    <property type="match status" value="1"/>
</dbReference>
<dbReference type="Pfam" id="PF01364">
    <property type="entry name" value="Peptidase_C25"/>
    <property type="match status" value="1"/>
</dbReference>
<evidence type="ECO:0000313" key="11">
    <source>
        <dbReference type="EMBL" id="OGC39243.1"/>
    </source>
</evidence>
<evidence type="ECO:0000313" key="12">
    <source>
        <dbReference type="Proteomes" id="UP000177025"/>
    </source>
</evidence>
<evidence type="ECO:0000256" key="4">
    <source>
        <dbReference type="ARBA" id="ARBA00022989"/>
    </source>
</evidence>
<dbReference type="Gene3D" id="2.60.40.10">
    <property type="entry name" value="Immunoglobulins"/>
    <property type="match status" value="1"/>
</dbReference>
<organism evidence="11 12">
    <name type="scientific">candidate division WOR-3 bacterium RBG_13_43_14</name>
    <dbReference type="NCBI Taxonomy" id="1802590"/>
    <lineage>
        <taxon>Bacteria</taxon>
        <taxon>Bacteria division WOR-3</taxon>
    </lineage>
</organism>
<dbReference type="Gene3D" id="2.60.40.3800">
    <property type="match status" value="1"/>
</dbReference>
<dbReference type="InterPro" id="IPR001769">
    <property type="entry name" value="Gingipain"/>
</dbReference>
<evidence type="ECO:0000259" key="9">
    <source>
        <dbReference type="Pfam" id="PF08126"/>
    </source>
</evidence>
<evidence type="ECO:0000256" key="6">
    <source>
        <dbReference type="SAM" id="SignalP"/>
    </source>
</evidence>
<dbReference type="SUPFAM" id="SSF69318">
    <property type="entry name" value="Integrin alpha N-terminal domain"/>
    <property type="match status" value="1"/>
</dbReference>
<evidence type="ECO:0000256" key="3">
    <source>
        <dbReference type="ARBA" id="ARBA00022729"/>
    </source>
</evidence>
<dbReference type="GO" id="GO:0006508">
    <property type="term" value="P:proteolysis"/>
    <property type="evidence" value="ECO:0007669"/>
    <property type="project" value="InterPro"/>
</dbReference>
<dbReference type="InterPro" id="IPR029031">
    <property type="entry name" value="Gingipain_N_sf"/>
</dbReference>
<dbReference type="PANTHER" id="PTHR21419">
    <property type="match status" value="1"/>
</dbReference>
<keyword evidence="3 6" id="KW-0732">Signal</keyword>
<dbReference type="InterPro" id="IPR028994">
    <property type="entry name" value="Integrin_alpha_N"/>
</dbReference>
<feature type="domain" description="Gingipain" evidence="7">
    <location>
        <begin position="264"/>
        <end position="612"/>
    </location>
</feature>
<dbReference type="SUPFAM" id="SSF52129">
    <property type="entry name" value="Caspase-like"/>
    <property type="match status" value="1"/>
</dbReference>
<keyword evidence="4" id="KW-1133">Transmembrane helix</keyword>
<dbReference type="InterPro" id="IPR011635">
    <property type="entry name" value="CARDB"/>
</dbReference>
<dbReference type="GO" id="GO:0004197">
    <property type="term" value="F:cysteine-type endopeptidase activity"/>
    <property type="evidence" value="ECO:0007669"/>
    <property type="project" value="InterPro"/>
</dbReference>
<reference evidence="11 12" key="1">
    <citation type="journal article" date="2016" name="Nat. Commun.">
        <title>Thousands of microbial genomes shed light on interconnected biogeochemical processes in an aquifer system.</title>
        <authorList>
            <person name="Anantharaman K."/>
            <person name="Brown C.T."/>
            <person name="Hug L.A."/>
            <person name="Sharon I."/>
            <person name="Castelle C.J."/>
            <person name="Probst A.J."/>
            <person name="Thomas B.C."/>
            <person name="Singh A."/>
            <person name="Wilkins M.J."/>
            <person name="Karaoz U."/>
            <person name="Brodie E.L."/>
            <person name="Williams K.H."/>
            <person name="Hubbard S.S."/>
            <person name="Banfield J.F."/>
        </authorList>
    </citation>
    <scope>NUCLEOTIDE SEQUENCE [LARGE SCALE GENOMIC DNA]</scope>
</reference>
<feature type="chain" id="PRO_5009514739" description="Gingipain domain-containing protein" evidence="6">
    <location>
        <begin position="18"/>
        <end position="1270"/>
    </location>
</feature>
<comment type="subcellular location">
    <subcellularLocation>
        <location evidence="1">Membrane</location>
        <topology evidence="1">Single-pass membrane protein</topology>
    </subcellularLocation>
</comment>
<feature type="signal peptide" evidence="6">
    <location>
        <begin position="1"/>
        <end position="17"/>
    </location>
</feature>
<dbReference type="Pfam" id="PF08126">
    <property type="entry name" value="Propeptide_C25"/>
    <property type="match status" value="1"/>
</dbReference>
<accession>A0A1F4U4L7</accession>
<dbReference type="GO" id="GO:0016020">
    <property type="term" value="C:membrane"/>
    <property type="evidence" value="ECO:0007669"/>
    <property type="project" value="UniProtKB-SubCell"/>
</dbReference>
<evidence type="ECO:0008006" key="13">
    <source>
        <dbReference type="Google" id="ProtNLM"/>
    </source>
</evidence>
<dbReference type="InterPro" id="IPR029030">
    <property type="entry name" value="Caspase-like_dom_sf"/>
</dbReference>
<evidence type="ECO:0000259" key="10">
    <source>
        <dbReference type="Pfam" id="PF13860"/>
    </source>
</evidence>
<dbReference type="Gene3D" id="3.40.50.10390">
    <property type="entry name" value="Gingipain r, domain 1"/>
    <property type="match status" value="1"/>
</dbReference>
<feature type="domain" description="FlgD/Vpr Ig-like" evidence="10">
    <location>
        <begin position="1194"/>
        <end position="1258"/>
    </location>
</feature>
<dbReference type="InterPro" id="IPR025965">
    <property type="entry name" value="FlgD/Vpr_Ig-like"/>
</dbReference>
<dbReference type="EMBL" id="MEUM01000141">
    <property type="protein sequence ID" value="OGC39243.1"/>
    <property type="molecule type" value="Genomic_DNA"/>
</dbReference>
<dbReference type="InterPro" id="IPR012600">
    <property type="entry name" value="Propeptide_C25"/>
</dbReference>
<dbReference type="Gene3D" id="2.60.40.4070">
    <property type="match status" value="1"/>
</dbReference>
<dbReference type="Gene3D" id="3.40.50.1460">
    <property type="match status" value="1"/>
</dbReference>
<comment type="caution">
    <text evidence="11">The sequence shown here is derived from an EMBL/GenBank/DDBJ whole genome shotgun (WGS) entry which is preliminary data.</text>
</comment>
<feature type="domain" description="Gingipain propeptide" evidence="9">
    <location>
        <begin position="40"/>
        <end position="237"/>
    </location>
</feature>
<dbReference type="InterPro" id="IPR045232">
    <property type="entry name" value="FAM234"/>
</dbReference>
<feature type="domain" description="CARDB" evidence="8">
    <location>
        <begin position="623"/>
        <end position="741"/>
    </location>
</feature>
<dbReference type="InterPro" id="IPR013783">
    <property type="entry name" value="Ig-like_fold"/>
</dbReference>
<evidence type="ECO:0000259" key="8">
    <source>
        <dbReference type="Pfam" id="PF07705"/>
    </source>
</evidence>
<gene>
    <name evidence="11" type="ORF">A2Y85_08780</name>
</gene>
<evidence type="ECO:0000259" key="7">
    <source>
        <dbReference type="Pfam" id="PF01364"/>
    </source>
</evidence>
<evidence type="ECO:0000256" key="1">
    <source>
        <dbReference type="ARBA" id="ARBA00004167"/>
    </source>
</evidence>
<name>A0A1F4U4L7_UNCW3</name>
<dbReference type="Pfam" id="PF13860">
    <property type="entry name" value="FlgD_ig"/>
    <property type="match status" value="1"/>
</dbReference>
<keyword evidence="5" id="KW-0472">Membrane</keyword>
<keyword evidence="2" id="KW-0812">Transmembrane</keyword>
<protein>
    <recommendedName>
        <fullName evidence="13">Gingipain domain-containing protein</fullName>
    </recommendedName>
</protein>
<evidence type="ECO:0000256" key="5">
    <source>
        <dbReference type="ARBA" id="ARBA00023136"/>
    </source>
</evidence>
<proteinExistence type="predicted"/>
<sequence length="1270" mass="142422">MCKVNRVAMLIMGFAFGATSEWVGVLGSSGSSTPPMIDCTKSDMTAIHINMAFFGFNSTDTTADSKNFVRIEIPNGYLQQVMSNDDSIIVGKPQIPYIKLLLAVPDSATLNVTINESSPQIFDDYLLYPIPRVEFIDSSGWMGSYEEYAYDTSFYETDTMYPDKFYEIVEDGHWRDQRVIEVHLFPVQFNPSKEFMYFYNGFDFRIEYSGTIVQNTRGLGPFEQIAREVLVNYEGIDNQVTPSPTPDFYYYYNLDTTNIADYIIVINGAIYAHEQSTVYIEKLADWRVDHNGFDVGIVMMDSIYSQFNAHAPDSAAMLRDFLIYAYENWRAPSMADSHFAYSLFIGDWDYVPIKLAQEYYNGIGYWNAFEGYYRDLSSPTDGFEDIMLGRLPIKLSGPSAFLSTIINKIVDYEGEPTTGDWRRRGLLIAGPGDGYGLFETKINEAKPFFTNIDYDTLVVDHFVAATFPDVVDSCLNRGEIITAFYGHGGPYGWNYNYGNWYAESLQNNDSLSVIYSYACRPGFFHWDHPVNDYVYPYDTLRVCFGEVMLKNPEGGAIAFYGATSPIWISLYNTIPIRNVLQMNHWSLGESVINTTPNTRSNCFCILGDPALDMGDYTAYPDLPDLMVRPHFGNGNDISIMNHPYHTSGDSIQINAKIWNIGGEKATNVLVRFEVVGDEGLICSDTATIDTILPRDTVVVAGYWNTASTHPNHYGEIGDCDFTIKVDPNDNIEESWEYNNQTDTTLNITLYPNEDNWPKKIFVANNRFPPIVAQPEIVNLDGSGNAEIVFVSNDSVYAFTNSGSNCLGWPKYFPGVYSFVAGDLNCTGNPEIIAVSQESVKVYASNGSILNGWPVCIPGVDTMRLFGFPAIGYIEGTDQYQVVVYAGNKDEGQPHKPKVFVYDYDGDLLYSFTASDYSVGSYSNGASISDINADGNEEIIVSYEYHRFSNMTWIDSGYTEIFNKNGHVRTLEWGSVLQTSALVDLDSPADGYPEMITGSVTDTIWAYKERTQDTLWKSNTGYEIRSSPAVGNIANTTGNEVSFGNDGNWIWLKKCSDGEDVGDWPYSTEGPVQTSPALARLEGQFDMFVDIVVAGNDLIVYGTNYGKNDISPYPLPVFHLASSPVIGDIDGDYKSETVIATADGYLHVWENVSSTCTRYLLEWPQYHHDYKRTGLYGWAESVDEDDCSPQSFSTATTISFRLKRDAEVNVAIFDNNGNKVKSLVNQELTAGKYHPIWYGDDNNYNSLSNGVYFIVIAVDNDLKVMPVEIAR</sequence>
<dbReference type="Pfam" id="PF07705">
    <property type="entry name" value="CARDB"/>
    <property type="match status" value="1"/>
</dbReference>
<evidence type="ECO:0000256" key="2">
    <source>
        <dbReference type="ARBA" id="ARBA00022692"/>
    </source>
</evidence>
<dbReference type="Proteomes" id="UP000177025">
    <property type="component" value="Unassembled WGS sequence"/>
</dbReference>
<dbReference type="AlphaFoldDB" id="A0A1F4U4L7"/>